<evidence type="ECO:0000313" key="4">
    <source>
        <dbReference type="Proteomes" id="UP000216107"/>
    </source>
</evidence>
<dbReference type="Proteomes" id="UP000623509">
    <property type="component" value="Unassembled WGS sequence"/>
</dbReference>
<dbReference type="RefSeq" id="WP_095524990.1">
    <property type="nucleotide sequence ID" value="NZ_MDUX01000037.1"/>
</dbReference>
<dbReference type="Proteomes" id="UP000216107">
    <property type="component" value="Unassembled WGS sequence"/>
</dbReference>
<evidence type="ECO:0000313" key="2">
    <source>
        <dbReference type="EMBL" id="KAF7598779.1"/>
    </source>
</evidence>
<comment type="caution">
    <text evidence="3">The sequence shown here is derived from an EMBL/GenBank/DDBJ whole genome shotgun (WGS) entry which is preliminary data.</text>
</comment>
<evidence type="ECO:0000313" key="3">
    <source>
        <dbReference type="EMBL" id="PAS92694.1"/>
    </source>
</evidence>
<dbReference type="EMBL" id="NMRN01000032">
    <property type="protein sequence ID" value="PAS92694.1"/>
    <property type="molecule type" value="Genomic_DNA"/>
</dbReference>
<protein>
    <recommendedName>
        <fullName evidence="6">GspL cytoplasmic actin-ATPase-like domain-containing protein</fullName>
    </recommendedName>
</protein>
<sequence>MGTRHIHTITQSGVLSSRSTRQGLTPPVFHANDASGRNAFIDWLQKHRTDRHALLVDLPDERFLPDTIPGVRGGDRQVIIDRRLNQHFPDTPYRAAFTFGKARDGRRDERLLLACISTTPTLEIWIDIFRQCQAVIDILSTPALLAKHLLHRISPKSSGLLICLSPNGIRQTCFINGCLQFSRLTPTPTGPMATWGEACLRETRKLLQYLGSQHWGLHPDRLPIWLLCSHADAEALTATITLSGQAGCHVLDIDQVAKQLGHHRSGEDSDSLPLFMALTLKSGARTQLASAQLRRTAHLARLQNALRLGGAMMGPCLATLALLVGQTSLALHTEALHWQTQLQQEEQLARTLLANNPDLPASPDGLNQLAAIHENLLAEGHLPNLALMALSRSLDAFGEIQLRELHWQLSRFDPSRRSRLEMDLRAELPSRQNHPLDDTTTYIRAFSEHLRQSSIEAELLQRTTGGDAPTAIRMQLVFGGNP</sequence>
<organism evidence="3 4">
    <name type="scientific">Candidatus Dactylopiibacterium carminicum</name>
    <dbReference type="NCBI Taxonomy" id="857335"/>
    <lineage>
        <taxon>Bacteria</taxon>
        <taxon>Pseudomonadati</taxon>
        <taxon>Pseudomonadota</taxon>
        <taxon>Betaproteobacteria</taxon>
        <taxon>Rhodocyclales</taxon>
        <taxon>Rhodocyclaceae</taxon>
        <taxon>Candidatus Dactylopiibacterium</taxon>
    </lineage>
</organism>
<accession>A0A272ERJ2</accession>
<reference evidence="2 5" key="1">
    <citation type="submission" date="2016-08" db="EMBL/GenBank/DDBJ databases">
        <title>Candidatus Dactylopiibacterium carminicum genome sequence.</title>
        <authorList>
            <person name="Ramirez-Puebla S.T."/>
            <person name="Ormeno-Orrillo E."/>
            <person name="Vera-Ponce De Leon A."/>
            <person name="Luis L."/>
            <person name="Sanchez-Flores A."/>
            <person name="Monica R."/>
            <person name="Martinez-Romero E."/>
        </authorList>
    </citation>
    <scope>NUCLEOTIDE SEQUENCE [LARGE SCALE GENOMIC DNA]</scope>
    <source>
        <strain evidence="2">END1</strain>
    </source>
</reference>
<feature type="region of interest" description="Disordered" evidence="1">
    <location>
        <begin position="1"/>
        <end position="23"/>
    </location>
</feature>
<dbReference type="EMBL" id="MDUX01000037">
    <property type="protein sequence ID" value="KAF7598779.1"/>
    <property type="molecule type" value="Genomic_DNA"/>
</dbReference>
<name>A0A272ERJ2_9RHOO</name>
<dbReference type="AlphaFoldDB" id="A0A272ERJ2"/>
<reference evidence="3 4" key="2">
    <citation type="submission" date="2017-07" db="EMBL/GenBank/DDBJ databases">
        <title>Candidatus Dactylopiibacterium carminicum, a nitrogen-fixing symbiont of the cochineal insect Dactylopius coccus and Dactylopius opuntiae (Hemiptera: Coccoidea: Dactylopiidae).</title>
        <authorList>
            <person name="Vera A."/>
        </authorList>
    </citation>
    <scope>NUCLEOTIDE SEQUENCE [LARGE SCALE GENOMIC DNA]</scope>
    <source>
        <strain evidence="3 4">NFDCM</strain>
    </source>
</reference>
<dbReference type="OrthoDB" id="8526168at2"/>
<proteinExistence type="predicted"/>
<evidence type="ECO:0000313" key="5">
    <source>
        <dbReference type="Proteomes" id="UP000623509"/>
    </source>
</evidence>
<feature type="compositionally biased region" description="Polar residues" evidence="1">
    <location>
        <begin position="8"/>
        <end position="23"/>
    </location>
</feature>
<gene>
    <name evidence="2" type="ORF">BGI27_11295</name>
    <name evidence="3" type="ORF">CGU29_10680</name>
</gene>
<evidence type="ECO:0000256" key="1">
    <source>
        <dbReference type="SAM" id="MobiDB-lite"/>
    </source>
</evidence>
<evidence type="ECO:0008006" key="6">
    <source>
        <dbReference type="Google" id="ProtNLM"/>
    </source>
</evidence>
<keyword evidence="5" id="KW-1185">Reference proteome</keyword>